<dbReference type="RefSeq" id="WP_219956422.1">
    <property type="nucleotide sequence ID" value="NZ_JBIPKE010000020.1"/>
</dbReference>
<evidence type="ECO:0000259" key="8">
    <source>
        <dbReference type="Pfam" id="PF04116"/>
    </source>
</evidence>
<organism evidence="9 10">
    <name type="scientific">Marinoscillum luteum</name>
    <dbReference type="NCBI Taxonomy" id="861051"/>
    <lineage>
        <taxon>Bacteria</taxon>
        <taxon>Pseudomonadati</taxon>
        <taxon>Bacteroidota</taxon>
        <taxon>Cytophagia</taxon>
        <taxon>Cytophagales</taxon>
        <taxon>Reichenbachiellaceae</taxon>
        <taxon>Marinoscillum</taxon>
    </lineage>
</organism>
<evidence type="ECO:0000256" key="1">
    <source>
        <dbReference type="ARBA" id="ARBA00004127"/>
    </source>
</evidence>
<feature type="transmembrane region" description="Helical" evidence="7">
    <location>
        <begin position="69"/>
        <end position="93"/>
    </location>
</feature>
<evidence type="ECO:0000256" key="2">
    <source>
        <dbReference type="ARBA" id="ARBA00022692"/>
    </source>
</evidence>
<feature type="transmembrane region" description="Helical" evidence="7">
    <location>
        <begin position="6"/>
        <end position="25"/>
    </location>
</feature>
<dbReference type="EC" id="1.-.-.-" evidence="9"/>
<dbReference type="InterPro" id="IPR006694">
    <property type="entry name" value="Fatty_acid_hydroxylase"/>
</dbReference>
<protein>
    <submittedName>
        <fullName evidence="9">Sterol desaturase family protein</fullName>
        <ecNumber evidence="9">1.-.-.-</ecNumber>
    </submittedName>
</protein>
<keyword evidence="4 9" id="KW-0560">Oxidoreductase</keyword>
<evidence type="ECO:0000256" key="3">
    <source>
        <dbReference type="ARBA" id="ARBA00022989"/>
    </source>
</evidence>
<keyword evidence="10" id="KW-1185">Reference proteome</keyword>
<evidence type="ECO:0000256" key="7">
    <source>
        <dbReference type="SAM" id="Phobius"/>
    </source>
</evidence>
<evidence type="ECO:0000256" key="4">
    <source>
        <dbReference type="ARBA" id="ARBA00023002"/>
    </source>
</evidence>
<keyword evidence="5" id="KW-0443">Lipid metabolism</keyword>
<evidence type="ECO:0000256" key="5">
    <source>
        <dbReference type="ARBA" id="ARBA00023098"/>
    </source>
</evidence>
<keyword evidence="6 7" id="KW-0472">Membrane</keyword>
<evidence type="ECO:0000313" key="10">
    <source>
        <dbReference type="Proteomes" id="UP001610063"/>
    </source>
</evidence>
<keyword evidence="3 7" id="KW-1133">Transmembrane helix</keyword>
<evidence type="ECO:0000313" key="9">
    <source>
        <dbReference type="EMBL" id="MFH6985347.1"/>
    </source>
</evidence>
<accession>A0ABW7NCX9</accession>
<evidence type="ECO:0000256" key="6">
    <source>
        <dbReference type="ARBA" id="ARBA00023136"/>
    </source>
</evidence>
<dbReference type="InterPro" id="IPR051689">
    <property type="entry name" value="Sterol_desaturase/TMEM195"/>
</dbReference>
<dbReference type="Pfam" id="PF04116">
    <property type="entry name" value="FA_hydroxylase"/>
    <property type="match status" value="1"/>
</dbReference>
<dbReference type="EMBL" id="JBIPKE010000020">
    <property type="protein sequence ID" value="MFH6985347.1"/>
    <property type="molecule type" value="Genomic_DNA"/>
</dbReference>
<dbReference type="GO" id="GO:0016491">
    <property type="term" value="F:oxidoreductase activity"/>
    <property type="evidence" value="ECO:0007669"/>
    <property type="project" value="UniProtKB-KW"/>
</dbReference>
<feature type="transmembrane region" description="Helical" evidence="7">
    <location>
        <begin position="105"/>
        <end position="125"/>
    </location>
</feature>
<comment type="subcellular location">
    <subcellularLocation>
        <location evidence="1">Endomembrane system</location>
        <topology evidence="1">Multi-pass membrane protein</topology>
    </subcellularLocation>
</comment>
<reference evidence="9 10" key="1">
    <citation type="journal article" date="2013" name="Int. J. Syst. Evol. Microbiol.">
        <title>Marinoscillum luteum sp. nov., isolated from marine sediment.</title>
        <authorList>
            <person name="Cha I.T."/>
            <person name="Park S.J."/>
            <person name="Kim S.J."/>
            <person name="Kim J.G."/>
            <person name="Jung M.Y."/>
            <person name="Shin K.S."/>
            <person name="Kwon K.K."/>
            <person name="Yang S.H."/>
            <person name="Seo Y.S."/>
            <person name="Rhee S.K."/>
        </authorList>
    </citation>
    <scope>NUCLEOTIDE SEQUENCE [LARGE SCALE GENOMIC DNA]</scope>
    <source>
        <strain evidence="9 10">KCTC 23939</strain>
    </source>
</reference>
<name>A0ABW7NCX9_9BACT</name>
<feature type="domain" description="Fatty acid hydroxylase" evidence="8">
    <location>
        <begin position="110"/>
        <end position="243"/>
    </location>
</feature>
<feature type="transmembrane region" description="Helical" evidence="7">
    <location>
        <begin position="166"/>
        <end position="189"/>
    </location>
</feature>
<dbReference type="PANTHER" id="PTHR21624">
    <property type="entry name" value="STEROL DESATURASE-RELATED PROTEIN"/>
    <property type="match status" value="1"/>
</dbReference>
<feature type="transmembrane region" description="Helical" evidence="7">
    <location>
        <begin position="32"/>
        <end position="49"/>
    </location>
</feature>
<proteinExistence type="predicted"/>
<keyword evidence="2 7" id="KW-0812">Transmembrane</keyword>
<comment type="caution">
    <text evidence="9">The sequence shown here is derived from an EMBL/GenBank/DDBJ whole genome shotgun (WGS) entry which is preliminary data.</text>
</comment>
<gene>
    <name evidence="9" type="ORF">ACHKAR_17980</name>
</gene>
<dbReference type="Proteomes" id="UP001610063">
    <property type="component" value="Unassembled WGS sequence"/>
</dbReference>
<sequence length="281" mass="33294">MKRILQYSLYPIFMLSAWCLILLGVQSGLNQYLVTIPIIALFGIIALFLEKWMPFEKNWLDGKDWNLDFTYYIINYLIKISAQFSFIWVSAYFTFFKWFPTNIPLWIQVIFALIIIDFFLFFVHWQSHKYQWLWKLHAIHHSSERLYFLNGEKRHALHQILEGGPGIIACLIIGVPQQVVVLALAFLAINMMMQHTNLDYKAGILKKFFCVAELHRWHHRADFKDAQVNYGAWLTIWDYIFKTSFDDPKIYTSEGIGEIGIAEEPNFPKSYLKQIAYPFRK</sequence>
<dbReference type="PANTHER" id="PTHR21624:SF1">
    <property type="entry name" value="ALKYLGLYCEROL MONOOXYGENASE"/>
    <property type="match status" value="1"/>
</dbReference>